<evidence type="ECO:0000256" key="8">
    <source>
        <dbReference type="ARBA" id="ARBA00026100"/>
    </source>
</evidence>
<evidence type="ECO:0000256" key="1">
    <source>
        <dbReference type="ARBA" id="ARBA00006040"/>
    </source>
</evidence>
<comment type="catalytic activity">
    <reaction evidence="7">
        <text>Hydrolysis of oligopeptides, with broad specificity. Gly or Ala commonly occur as P1 or P1' residues, but more distant residues are also important, as is shown by the fact that Z-Gly-Pro-Gly-|-Gly-Pro-Ala is cleaved, but not Z-(Gly)(5).</text>
        <dbReference type="EC" id="3.4.24.70"/>
    </reaction>
</comment>
<organism evidence="12 13">
    <name type="scientific">Oedothorax gibbosus</name>
    <dbReference type="NCBI Taxonomy" id="931172"/>
    <lineage>
        <taxon>Eukaryota</taxon>
        <taxon>Metazoa</taxon>
        <taxon>Ecdysozoa</taxon>
        <taxon>Arthropoda</taxon>
        <taxon>Chelicerata</taxon>
        <taxon>Arachnida</taxon>
        <taxon>Araneae</taxon>
        <taxon>Araneomorphae</taxon>
        <taxon>Entelegynae</taxon>
        <taxon>Araneoidea</taxon>
        <taxon>Linyphiidae</taxon>
        <taxon>Erigoninae</taxon>
        <taxon>Oedothorax</taxon>
    </lineage>
</organism>
<evidence type="ECO:0000313" key="12">
    <source>
        <dbReference type="EMBL" id="KAG8178657.1"/>
    </source>
</evidence>
<keyword evidence="3 9" id="KW-0479">Metal-binding</keyword>
<dbReference type="Gene3D" id="1.10.1370.10">
    <property type="entry name" value="Neurolysin, domain 3"/>
    <property type="match status" value="1"/>
</dbReference>
<dbReference type="PANTHER" id="PTHR11804">
    <property type="entry name" value="PROTEASE M3 THIMET OLIGOPEPTIDASE-RELATED"/>
    <property type="match status" value="1"/>
</dbReference>
<keyword evidence="2 9" id="KW-0645">Protease</keyword>
<dbReference type="CDD" id="cd06456">
    <property type="entry name" value="M3A_DCP"/>
    <property type="match status" value="1"/>
</dbReference>
<proteinExistence type="inferred from homology"/>
<dbReference type="InterPro" id="IPR001567">
    <property type="entry name" value="Pept_M3A_M3B_dom"/>
</dbReference>
<name>A0AAV6U2C4_9ARAC</name>
<dbReference type="GO" id="GO:0006508">
    <property type="term" value="P:proteolysis"/>
    <property type="evidence" value="ECO:0007669"/>
    <property type="project" value="UniProtKB-KW"/>
</dbReference>
<dbReference type="InterPro" id="IPR024079">
    <property type="entry name" value="MetalloPept_cat_dom_sf"/>
</dbReference>
<comment type="cofactor">
    <cofactor evidence="9">
        <name>Zn(2+)</name>
        <dbReference type="ChEBI" id="CHEBI:29105"/>
    </cofactor>
    <text evidence="9">Binds 1 zinc ion.</text>
</comment>
<feature type="domain" description="Oligopeptidase A N-terminal" evidence="11">
    <location>
        <begin position="65"/>
        <end position="185"/>
    </location>
</feature>
<dbReference type="PANTHER" id="PTHR11804:SF83">
    <property type="entry name" value="LD37516P"/>
    <property type="match status" value="1"/>
</dbReference>
<evidence type="ECO:0000256" key="7">
    <source>
        <dbReference type="ARBA" id="ARBA00024603"/>
    </source>
</evidence>
<feature type="domain" description="Peptidase M3A/M3B catalytic" evidence="10">
    <location>
        <begin position="260"/>
        <end position="709"/>
    </location>
</feature>
<dbReference type="GO" id="GO:0004222">
    <property type="term" value="F:metalloendopeptidase activity"/>
    <property type="evidence" value="ECO:0007669"/>
    <property type="project" value="UniProtKB-EC"/>
</dbReference>
<sequence length="718" mass="83370">MFGVSKRIFNLRAFNHKILKCRNNYIVLLPEVPADTAETNALLRTDPVPAFSDLTTDKCINATGKLIIEYEAEIHNLDQKFQESDTEKNVQNVILPLERLSGPIDFAWGAFKILSTVRQNDNVAKAYARLHPRIIRAKQEKYLCSSIYNAFKDLKRTENEYTEPVKRIIDKYILESRLFGMDLSENGYMQFQSITAKLHKYRNSYNRKVIETTRRFAQDLEFKDVRNFPRELLKSLAHDPTNASKGPWKVTLDPHVYRYFLKHCDDRLLRWNAWFAYNVRASSISGADFNNSLDIEEIRYERSELAKLLGFKNFAELSMKTKMAGSIETVQEMITTLHVNCKEKTQKEIQELQDFATKNGFQHALELWDIPYWQRLHKDELYNVDDDVVRQYFPLPTVLDGLFELCHKLFDIKIKEHKEKFDAWHEDVKYYKIFDNTGKEIASFFLDLYSRSGEKAPGSWLEIGRNRSDVIESSPLSYLIFNFHPPSFGKPSLLSFEDLKTLMKKFGHLLQHSLTTIPYNEVAGLTNLEWDVVNVCPYVMSSFLRNYRSVAMMSGHVDSGMAIPQELHIALCKRDSYMEGLRLTEELYLSALDLEIYSSKEFWLNITKNTWAQYMPFPYEKNAAQPCSFTEIFSGHYPAAYFSNLWAEMIAADIFSAFEEAGLDDEESLKQISHRFRDTFLHLGGGCHPGEVFRKFRGRDPSIEALLVSTGIVNKNHS</sequence>
<evidence type="ECO:0000256" key="6">
    <source>
        <dbReference type="ARBA" id="ARBA00023049"/>
    </source>
</evidence>
<dbReference type="Proteomes" id="UP000827092">
    <property type="component" value="Unassembled WGS sequence"/>
</dbReference>
<protein>
    <recommendedName>
        <fullName evidence="8">oligopeptidase A</fullName>
        <ecNumber evidence="8">3.4.24.70</ecNumber>
    </recommendedName>
</protein>
<gene>
    <name evidence="12" type="ORF">JTE90_028714</name>
</gene>
<evidence type="ECO:0000256" key="4">
    <source>
        <dbReference type="ARBA" id="ARBA00022801"/>
    </source>
</evidence>
<dbReference type="GO" id="GO:0046872">
    <property type="term" value="F:metal ion binding"/>
    <property type="evidence" value="ECO:0007669"/>
    <property type="project" value="UniProtKB-UniRule"/>
</dbReference>
<evidence type="ECO:0000259" key="10">
    <source>
        <dbReference type="Pfam" id="PF01432"/>
    </source>
</evidence>
<dbReference type="Pfam" id="PF19310">
    <property type="entry name" value="TOP_N"/>
    <property type="match status" value="1"/>
</dbReference>
<dbReference type="InterPro" id="IPR024077">
    <property type="entry name" value="Neurolysin/TOP_dom2"/>
</dbReference>
<accession>A0AAV6U2C4</accession>
<comment type="similarity">
    <text evidence="1 9">Belongs to the peptidase M3 family.</text>
</comment>
<keyword evidence="6 9" id="KW-0482">Metalloprotease</keyword>
<evidence type="ECO:0000259" key="11">
    <source>
        <dbReference type="Pfam" id="PF19310"/>
    </source>
</evidence>
<dbReference type="EMBL" id="JAFNEN010000677">
    <property type="protein sequence ID" value="KAG8178657.1"/>
    <property type="molecule type" value="Genomic_DNA"/>
</dbReference>
<keyword evidence="5 9" id="KW-0862">Zinc</keyword>
<comment type="caution">
    <text evidence="12">The sequence shown here is derived from an EMBL/GenBank/DDBJ whole genome shotgun (WGS) entry which is preliminary data.</text>
</comment>
<dbReference type="AlphaFoldDB" id="A0AAV6U2C4"/>
<evidence type="ECO:0000313" key="13">
    <source>
        <dbReference type="Proteomes" id="UP000827092"/>
    </source>
</evidence>
<evidence type="ECO:0000256" key="2">
    <source>
        <dbReference type="ARBA" id="ARBA00022670"/>
    </source>
</evidence>
<evidence type="ECO:0000256" key="5">
    <source>
        <dbReference type="ARBA" id="ARBA00022833"/>
    </source>
</evidence>
<reference evidence="12 13" key="1">
    <citation type="journal article" date="2022" name="Nat. Ecol. Evol.">
        <title>A masculinizing supergene underlies an exaggerated male reproductive morph in a spider.</title>
        <authorList>
            <person name="Hendrickx F."/>
            <person name="De Corte Z."/>
            <person name="Sonet G."/>
            <person name="Van Belleghem S.M."/>
            <person name="Kostlbacher S."/>
            <person name="Vangestel C."/>
        </authorList>
    </citation>
    <scope>NUCLEOTIDE SEQUENCE [LARGE SCALE GENOMIC DNA]</scope>
    <source>
        <strain evidence="12">W744_W776</strain>
    </source>
</reference>
<dbReference type="SUPFAM" id="SSF55486">
    <property type="entry name" value="Metalloproteases ('zincins'), catalytic domain"/>
    <property type="match status" value="1"/>
</dbReference>
<dbReference type="Pfam" id="PF01432">
    <property type="entry name" value="Peptidase_M3"/>
    <property type="match status" value="1"/>
</dbReference>
<dbReference type="EC" id="3.4.24.70" evidence="8"/>
<dbReference type="InterPro" id="IPR045090">
    <property type="entry name" value="Pept_M3A_M3B"/>
</dbReference>
<evidence type="ECO:0000256" key="9">
    <source>
        <dbReference type="RuleBase" id="RU003435"/>
    </source>
</evidence>
<dbReference type="InterPro" id="IPR034005">
    <property type="entry name" value="M3A_DCP"/>
</dbReference>
<keyword evidence="13" id="KW-1185">Reference proteome</keyword>
<keyword evidence="4 9" id="KW-0378">Hydrolase</keyword>
<dbReference type="InterPro" id="IPR045666">
    <property type="entry name" value="OpdA_N"/>
</dbReference>
<evidence type="ECO:0000256" key="3">
    <source>
        <dbReference type="ARBA" id="ARBA00022723"/>
    </source>
</evidence>
<dbReference type="Gene3D" id="3.40.390.10">
    <property type="entry name" value="Collagenase (Catalytic Domain)"/>
    <property type="match status" value="1"/>
</dbReference>